<dbReference type="EMBL" id="DVMN01000076">
    <property type="protein sequence ID" value="HIU21443.1"/>
    <property type="molecule type" value="Genomic_DNA"/>
</dbReference>
<dbReference type="Gene3D" id="2.60.40.4270">
    <property type="entry name" value="Listeria-Bacteroides repeat domain"/>
    <property type="match status" value="1"/>
</dbReference>
<evidence type="ECO:0000313" key="3">
    <source>
        <dbReference type="EMBL" id="HIU21443.1"/>
    </source>
</evidence>
<feature type="compositionally biased region" description="Polar residues" evidence="2">
    <location>
        <begin position="186"/>
        <end position="201"/>
    </location>
</feature>
<reference evidence="3" key="1">
    <citation type="submission" date="2020-10" db="EMBL/GenBank/DDBJ databases">
        <authorList>
            <person name="Gilroy R."/>
        </authorList>
    </citation>
    <scope>NUCLEOTIDE SEQUENCE</scope>
    <source>
        <strain evidence="3">1063</strain>
    </source>
</reference>
<proteinExistence type="predicted"/>
<gene>
    <name evidence="3" type="ORF">IAD51_04335</name>
</gene>
<dbReference type="NCBIfam" id="TIGR02543">
    <property type="entry name" value="List_Bact_rpt"/>
    <property type="match status" value="1"/>
</dbReference>
<dbReference type="Pfam" id="PF09479">
    <property type="entry name" value="Flg_new"/>
    <property type="match status" value="1"/>
</dbReference>
<dbReference type="GO" id="GO:0030313">
    <property type="term" value="C:cell envelope"/>
    <property type="evidence" value="ECO:0007669"/>
    <property type="project" value="UniProtKB-SubCell"/>
</dbReference>
<evidence type="ECO:0000313" key="4">
    <source>
        <dbReference type="Proteomes" id="UP000824088"/>
    </source>
</evidence>
<dbReference type="Proteomes" id="UP000824088">
    <property type="component" value="Unassembled WGS sequence"/>
</dbReference>
<organism evidence="3 4">
    <name type="scientific">Candidatus Limadaptatus stercorigallinarum</name>
    <dbReference type="NCBI Taxonomy" id="2840845"/>
    <lineage>
        <taxon>Bacteria</taxon>
        <taxon>Bacillati</taxon>
        <taxon>Bacillota</taxon>
        <taxon>Clostridia</taxon>
        <taxon>Eubacteriales</taxon>
        <taxon>Candidatus Limadaptatus</taxon>
    </lineage>
</organism>
<dbReference type="InterPro" id="IPR013378">
    <property type="entry name" value="InlB-like_B-rpt"/>
</dbReference>
<protein>
    <submittedName>
        <fullName evidence="3">InlB B-repeat-containing protein</fullName>
    </submittedName>
</protein>
<accession>A0A9D1L313</accession>
<reference evidence="3" key="2">
    <citation type="journal article" date="2021" name="PeerJ">
        <title>Extensive microbial diversity within the chicken gut microbiome revealed by metagenomics and culture.</title>
        <authorList>
            <person name="Gilroy R."/>
            <person name="Ravi A."/>
            <person name="Getino M."/>
            <person name="Pursley I."/>
            <person name="Horton D.L."/>
            <person name="Alikhan N.F."/>
            <person name="Baker D."/>
            <person name="Gharbi K."/>
            <person name="Hall N."/>
            <person name="Watson M."/>
            <person name="Adriaenssens E.M."/>
            <person name="Foster-Nyarko E."/>
            <person name="Jarju S."/>
            <person name="Secka A."/>
            <person name="Antonio M."/>
            <person name="Oren A."/>
            <person name="Chaudhuri R.R."/>
            <person name="La Ragione R."/>
            <person name="Hildebrand F."/>
            <person name="Pallen M.J."/>
        </authorList>
    </citation>
    <scope>NUCLEOTIDE SEQUENCE</scope>
    <source>
        <strain evidence="3">1063</strain>
    </source>
</reference>
<evidence type="ECO:0000256" key="2">
    <source>
        <dbReference type="SAM" id="MobiDB-lite"/>
    </source>
</evidence>
<sequence>MKKRIAVAMVLVILLSVCVGTLAGCDEIIKLNEERDANQVVASVSYAGQTAYVYKYELSISFNSYAYVYHNYYGLSYEAAADYLLQSLAQRELLVLFAKDELVRRLNEEDGGSRTAATTDIADLLSGSELNRAIENVNDDLLSSVNSALESLINLGNNSSTDGSGSADEYEEYTGSDAITVRFDSQGGSSVDRQRIKSGTTAFEPDDPTYDGYTFYGWYTDAACTDGNEFDFSTVLTESTTLYAKWVEYTEPRPVREEAAEDPDADYDPDYDLPEAEWSPRALDENGRLTDAYRALITSGEVELDCLSSYSSAKKAEYLEQYLDSAVEDVADDLDSLHTSYEYYYQNELKTLLITKLERVIGSSASVTDEEVIARFESLVAKNKETFSDDASYETALTDALATTYYHRYTAPDSRYGFVANILLRMSDDDLAILTQMVEDGSYNGNTYVIEQKRDELLNAMSIKVSNPDYDPDYVCDNHTCESGSDCDPMTCPNHSCINDEPTVTGKGYNQIIDFAYNAETESFEIVYNVTVCPAMAYLPDEVPAFGSGDTVGIVQQIYNSLKAITDATVDGIDGHVLSKVESVYWIREMATAWLYLVGDDTGSTSSDSNNGGLGYLVAPEDAETDISYIDAFNEQGRALIANGTGSYVRNAADGAAKDNFYVFGDNFIESGSTSSAYAGIFILVCTYVPYDTNAWVPTFDEDGNVTGERQLTADDFTEEGVLPLDYVVEYGATLEECVTIRQQIEETILTSKQAALYEEAANAFGVENYQNISYNRSAYESLWKDLD</sequence>
<name>A0A9D1L313_9FIRM</name>
<dbReference type="InterPro" id="IPR042229">
    <property type="entry name" value="Listeria/Bacterioides_rpt_sf"/>
</dbReference>
<comment type="subcellular location">
    <subcellularLocation>
        <location evidence="1">Cell envelope</location>
    </subcellularLocation>
</comment>
<dbReference type="PROSITE" id="PS51257">
    <property type="entry name" value="PROKAR_LIPOPROTEIN"/>
    <property type="match status" value="1"/>
</dbReference>
<evidence type="ECO:0000256" key="1">
    <source>
        <dbReference type="ARBA" id="ARBA00004196"/>
    </source>
</evidence>
<feature type="region of interest" description="Disordered" evidence="2">
    <location>
        <begin position="184"/>
        <end position="204"/>
    </location>
</feature>
<dbReference type="AlphaFoldDB" id="A0A9D1L313"/>
<comment type="caution">
    <text evidence="3">The sequence shown here is derived from an EMBL/GenBank/DDBJ whole genome shotgun (WGS) entry which is preliminary data.</text>
</comment>